<keyword evidence="2" id="KW-0812">Transmembrane</keyword>
<protein>
    <submittedName>
        <fullName evidence="3">Uncharacterized protein</fullName>
    </submittedName>
</protein>
<dbReference type="AlphaFoldDB" id="A0A1D9G3H4"/>
<gene>
    <name evidence="3" type="ORF">BJP36_22050</name>
</gene>
<keyword evidence="2" id="KW-1133">Transmembrane helix</keyword>
<evidence type="ECO:0000256" key="1">
    <source>
        <dbReference type="SAM" id="MobiDB-lite"/>
    </source>
</evidence>
<organism evidence="3 4">
    <name type="scientific">Moorena producens (strain JHB)</name>
    <dbReference type="NCBI Taxonomy" id="1454205"/>
    <lineage>
        <taxon>Bacteria</taxon>
        <taxon>Bacillati</taxon>
        <taxon>Cyanobacteriota</taxon>
        <taxon>Cyanophyceae</taxon>
        <taxon>Coleofasciculales</taxon>
        <taxon>Coleofasciculaceae</taxon>
        <taxon>Moorena</taxon>
    </lineage>
</organism>
<evidence type="ECO:0000313" key="4">
    <source>
        <dbReference type="Proteomes" id="UP000176944"/>
    </source>
</evidence>
<dbReference type="Proteomes" id="UP000176944">
    <property type="component" value="Chromosome"/>
</dbReference>
<feature type="region of interest" description="Disordered" evidence="1">
    <location>
        <begin position="1"/>
        <end position="32"/>
    </location>
</feature>
<feature type="transmembrane region" description="Helical" evidence="2">
    <location>
        <begin position="52"/>
        <end position="76"/>
    </location>
</feature>
<evidence type="ECO:0000256" key="2">
    <source>
        <dbReference type="SAM" id="Phobius"/>
    </source>
</evidence>
<name>A0A1D9G3H4_MOOP1</name>
<sequence length="77" mass="8459">MRGGSALMRGFPRGFQGADAGDPRRPMRHSRSAVVSPTRYCIKTGETIKVGLIVKLATFYGLQITLFVLKLTLFTLS</sequence>
<evidence type="ECO:0000313" key="3">
    <source>
        <dbReference type="EMBL" id="AOY82187.1"/>
    </source>
</evidence>
<reference evidence="4" key="1">
    <citation type="submission" date="2016-10" db="EMBL/GenBank/DDBJ databases">
        <title>Comparative genomics uncovers the prolific and rare metabolic potential of the cyanobacterial genus Moorea.</title>
        <authorList>
            <person name="Leao T."/>
            <person name="Castelao G."/>
            <person name="Korobeynikov A."/>
            <person name="Monroe E.A."/>
            <person name="Podell S."/>
            <person name="Glukhov E."/>
            <person name="Allen E."/>
            <person name="Gerwick W.H."/>
            <person name="Gerwick L."/>
        </authorList>
    </citation>
    <scope>NUCLEOTIDE SEQUENCE [LARGE SCALE GENOMIC DNA]</scope>
    <source>
        <strain evidence="4">JHB</strain>
    </source>
</reference>
<accession>A0A1D9G3H4</accession>
<dbReference type="EMBL" id="CP017708">
    <property type="protein sequence ID" value="AOY82187.1"/>
    <property type="molecule type" value="Genomic_DNA"/>
</dbReference>
<proteinExistence type="predicted"/>
<keyword evidence="2" id="KW-0472">Membrane</keyword>